<dbReference type="InterPro" id="IPR017523">
    <property type="entry name" value="Rv3268"/>
</dbReference>
<protein>
    <submittedName>
        <fullName evidence="1">TIGR03089 family protein</fullName>
    </submittedName>
</protein>
<organism evidence="1 2">
    <name type="scientific">Corynebacterium incognita</name>
    <dbReference type="NCBI Taxonomy" id="2754725"/>
    <lineage>
        <taxon>Bacteria</taxon>
        <taxon>Bacillati</taxon>
        <taxon>Actinomycetota</taxon>
        <taxon>Actinomycetes</taxon>
        <taxon>Mycobacteriales</taxon>
        <taxon>Corynebacteriaceae</taxon>
        <taxon>Corynebacterium</taxon>
    </lineage>
</organism>
<dbReference type="NCBIfam" id="TIGR03089">
    <property type="entry name" value="TIGR03089 family protein"/>
    <property type="match status" value="1"/>
</dbReference>
<sequence length="236" mass="24702">MDLLTHLLAADPGTPRLTVYNEAQGSRLDFSAQTLDNWAAKVGNFYKEELDLEAGDKVVIDLPVSWQAAVLALGAIAAEVSYTLLGPADDAPAAGADRDEPGAGNSGVCFTSLDKFADYDAAGFTDIVVVTDDPFGRGVEESGGELPAGAIDFGPTVRFYGDHFPYPTAPLPALFPDAGASQRLLSTGWSNNADFDRTVLVPLAAGGSAVVVTGLVPAERLESIAQSEKVTARDER</sequence>
<gene>
    <name evidence="1" type="ORF">H0194_08240</name>
</gene>
<dbReference type="KEGG" id="cik:H0194_08240"/>
<dbReference type="Proteomes" id="UP000515743">
    <property type="component" value="Chromosome"/>
</dbReference>
<proteinExistence type="predicted"/>
<evidence type="ECO:0000313" key="2">
    <source>
        <dbReference type="Proteomes" id="UP000515743"/>
    </source>
</evidence>
<dbReference type="SUPFAM" id="SSF56801">
    <property type="entry name" value="Acetyl-CoA synthetase-like"/>
    <property type="match status" value="1"/>
</dbReference>
<evidence type="ECO:0000313" key="1">
    <source>
        <dbReference type="EMBL" id="QNE89062.1"/>
    </source>
</evidence>
<name>A0A7G7CN96_9CORY</name>
<reference evidence="1 2" key="1">
    <citation type="submission" date="2020-07" db="EMBL/GenBank/DDBJ databases">
        <title>Complete genome and description of Corynebacterium incognita strain Marseille-Q3630 sp. nov.</title>
        <authorList>
            <person name="Boxberger M."/>
        </authorList>
    </citation>
    <scope>NUCLEOTIDE SEQUENCE [LARGE SCALE GENOMIC DNA]</scope>
    <source>
        <strain evidence="1 2">Marseille-Q3630</strain>
    </source>
</reference>
<dbReference type="AlphaFoldDB" id="A0A7G7CN96"/>
<accession>A0A7G7CN96</accession>
<dbReference type="RefSeq" id="WP_185175448.1">
    <property type="nucleotide sequence ID" value="NZ_CP059404.1"/>
</dbReference>
<keyword evidence="2" id="KW-1185">Reference proteome</keyword>
<dbReference type="EMBL" id="CP059404">
    <property type="protein sequence ID" value="QNE89062.1"/>
    <property type="molecule type" value="Genomic_DNA"/>
</dbReference>